<organism evidence="2 3">
    <name type="scientific">Helobdella robusta</name>
    <name type="common">Californian leech</name>
    <dbReference type="NCBI Taxonomy" id="6412"/>
    <lineage>
        <taxon>Eukaryota</taxon>
        <taxon>Metazoa</taxon>
        <taxon>Spiralia</taxon>
        <taxon>Lophotrochozoa</taxon>
        <taxon>Annelida</taxon>
        <taxon>Clitellata</taxon>
        <taxon>Hirudinea</taxon>
        <taxon>Rhynchobdellida</taxon>
        <taxon>Glossiphoniidae</taxon>
        <taxon>Helobdella</taxon>
    </lineage>
</organism>
<dbReference type="HOGENOM" id="CLU_1929848_0_0_1"/>
<dbReference type="InParanoid" id="T1ETE5"/>
<evidence type="ECO:0000313" key="3">
    <source>
        <dbReference type="Proteomes" id="UP000015101"/>
    </source>
</evidence>
<dbReference type="GeneID" id="20199845"/>
<protein>
    <submittedName>
        <fullName evidence="1 2">Uncharacterized protein</fullName>
    </submittedName>
</protein>
<dbReference type="EMBL" id="KB097143">
    <property type="protein sequence ID" value="ESN99400.1"/>
    <property type="molecule type" value="Genomic_DNA"/>
</dbReference>
<dbReference type="EnsemblMetazoa" id="HelroT162947">
    <property type="protein sequence ID" value="HelroP162947"/>
    <property type="gene ID" value="HelroG162947"/>
</dbReference>
<evidence type="ECO:0000313" key="2">
    <source>
        <dbReference type="EnsemblMetazoa" id="HelroP162947"/>
    </source>
</evidence>
<reference evidence="3" key="1">
    <citation type="submission" date="2012-12" db="EMBL/GenBank/DDBJ databases">
        <authorList>
            <person name="Hellsten U."/>
            <person name="Grimwood J."/>
            <person name="Chapman J.A."/>
            <person name="Shapiro H."/>
            <person name="Aerts A."/>
            <person name="Otillar R.P."/>
            <person name="Terry A.Y."/>
            <person name="Boore J.L."/>
            <person name="Simakov O."/>
            <person name="Marletaz F."/>
            <person name="Cho S.-J."/>
            <person name="Edsinger-Gonzales E."/>
            <person name="Havlak P."/>
            <person name="Kuo D.-H."/>
            <person name="Larsson T."/>
            <person name="Lv J."/>
            <person name="Arendt D."/>
            <person name="Savage R."/>
            <person name="Osoegawa K."/>
            <person name="de Jong P."/>
            <person name="Lindberg D.R."/>
            <person name="Seaver E.C."/>
            <person name="Weisblat D.A."/>
            <person name="Putnam N.H."/>
            <person name="Grigoriev I.V."/>
            <person name="Rokhsar D.S."/>
        </authorList>
    </citation>
    <scope>NUCLEOTIDE SEQUENCE</scope>
</reference>
<gene>
    <name evidence="2" type="primary">20199845</name>
    <name evidence="1" type="ORF">HELRODRAFT_162947</name>
</gene>
<name>T1ETE5_HELRO</name>
<dbReference type="CTD" id="20199845"/>
<dbReference type="EMBL" id="AMQM01001232">
    <property type="status" value="NOT_ANNOTATED_CDS"/>
    <property type="molecule type" value="Genomic_DNA"/>
</dbReference>
<proteinExistence type="predicted"/>
<accession>T1ETE5</accession>
<dbReference type="RefSeq" id="XP_009023242.1">
    <property type="nucleotide sequence ID" value="XM_009024994.1"/>
</dbReference>
<sequence>MKSLTLRCGATKNSSLEVTSIYSTIIPSFKRVYTLNSGPTHQGHTFPHIILEWLLLLHQLTQHRETTPQAFTNSKRGSKAMWDQVNKFIDFDKSFNTSTSQQIDANTVNTNCFHVNRPVLQNSTNKSNNSQ</sequence>
<evidence type="ECO:0000313" key="1">
    <source>
        <dbReference type="EMBL" id="ESN99400.1"/>
    </source>
</evidence>
<dbReference type="AlphaFoldDB" id="T1ETE5"/>
<dbReference type="KEGG" id="hro:HELRODRAFT_162947"/>
<reference evidence="2" key="3">
    <citation type="submission" date="2015-06" db="UniProtKB">
        <authorList>
            <consortium name="EnsemblMetazoa"/>
        </authorList>
    </citation>
    <scope>IDENTIFICATION</scope>
</reference>
<dbReference type="Proteomes" id="UP000015101">
    <property type="component" value="Unassembled WGS sequence"/>
</dbReference>
<keyword evidence="3" id="KW-1185">Reference proteome</keyword>
<reference evidence="1 3" key="2">
    <citation type="journal article" date="2013" name="Nature">
        <title>Insights into bilaterian evolution from three spiralian genomes.</title>
        <authorList>
            <person name="Simakov O."/>
            <person name="Marletaz F."/>
            <person name="Cho S.J."/>
            <person name="Edsinger-Gonzales E."/>
            <person name="Havlak P."/>
            <person name="Hellsten U."/>
            <person name="Kuo D.H."/>
            <person name="Larsson T."/>
            <person name="Lv J."/>
            <person name="Arendt D."/>
            <person name="Savage R."/>
            <person name="Osoegawa K."/>
            <person name="de Jong P."/>
            <person name="Grimwood J."/>
            <person name="Chapman J.A."/>
            <person name="Shapiro H."/>
            <person name="Aerts A."/>
            <person name="Otillar R.P."/>
            <person name="Terry A.Y."/>
            <person name="Boore J.L."/>
            <person name="Grigoriev I.V."/>
            <person name="Lindberg D.R."/>
            <person name="Seaver E.C."/>
            <person name="Weisblat D.A."/>
            <person name="Putnam N.H."/>
            <person name="Rokhsar D.S."/>
        </authorList>
    </citation>
    <scope>NUCLEOTIDE SEQUENCE</scope>
</reference>